<dbReference type="Proteomes" id="UP000256970">
    <property type="component" value="Unassembled WGS sequence"/>
</dbReference>
<reference evidence="1 2" key="1">
    <citation type="submission" date="2016-10" db="EMBL/GenBank/DDBJ databases">
        <authorList>
            <person name="Cai Z."/>
        </authorList>
    </citation>
    <scope>NUCLEOTIDE SEQUENCE [LARGE SCALE GENOMIC DNA]</scope>
</reference>
<evidence type="ECO:0000313" key="1">
    <source>
        <dbReference type="EMBL" id="SZX63042.1"/>
    </source>
</evidence>
<proteinExistence type="predicted"/>
<protein>
    <submittedName>
        <fullName evidence="1">Uncharacterized protein</fullName>
    </submittedName>
</protein>
<sequence>MSAAEAAKRYMQGCVTAPDAWARKYDCLASWCSQPSVETLAAAECYVAGVEPLPLPCLDQCPEHAAAYQACKVLFEAKVAAAVTLNRLQDCQQQLVQDLAVACSLVQSTRAAKATVACSGNTRAVATAAVAAQAAADNMEAVSCKLQRMQGQLRVAMAALQQYEAAGEAAFAELRSAQHALMKRLEQQHRAMTSGV</sequence>
<gene>
    <name evidence="1" type="ORF">BQ4739_LOCUS3609</name>
</gene>
<dbReference type="EMBL" id="FNXT01000281">
    <property type="protein sequence ID" value="SZX63042.1"/>
    <property type="molecule type" value="Genomic_DNA"/>
</dbReference>
<organism evidence="1 2">
    <name type="scientific">Tetradesmus obliquus</name>
    <name type="common">Green alga</name>
    <name type="synonym">Acutodesmus obliquus</name>
    <dbReference type="NCBI Taxonomy" id="3088"/>
    <lineage>
        <taxon>Eukaryota</taxon>
        <taxon>Viridiplantae</taxon>
        <taxon>Chlorophyta</taxon>
        <taxon>core chlorophytes</taxon>
        <taxon>Chlorophyceae</taxon>
        <taxon>CS clade</taxon>
        <taxon>Sphaeropleales</taxon>
        <taxon>Scenedesmaceae</taxon>
        <taxon>Tetradesmus</taxon>
    </lineage>
</organism>
<evidence type="ECO:0000313" key="2">
    <source>
        <dbReference type="Proteomes" id="UP000256970"/>
    </source>
</evidence>
<name>A0A383VE84_TETOB</name>
<accession>A0A383VE84</accession>
<dbReference type="AlphaFoldDB" id="A0A383VE84"/>
<keyword evidence="2" id="KW-1185">Reference proteome</keyword>